<comment type="similarity">
    <text evidence="3 7">Belongs to the inositol monophosphatase superfamily.</text>
</comment>
<keyword evidence="6 7" id="KW-0460">Magnesium</keyword>
<dbReference type="PROSITE" id="PS00630">
    <property type="entry name" value="IMP_2"/>
    <property type="match status" value="1"/>
</dbReference>
<dbReference type="Pfam" id="PF00459">
    <property type="entry name" value="Inositol_P"/>
    <property type="match status" value="1"/>
</dbReference>
<dbReference type="RefSeq" id="WP_252441375.1">
    <property type="nucleotide sequence ID" value="NZ_JAGSOV010000046.1"/>
</dbReference>
<comment type="cofactor">
    <cofactor evidence="2 7">
        <name>Mg(2+)</name>
        <dbReference type="ChEBI" id="CHEBI:18420"/>
    </cofactor>
</comment>
<accession>A0ABT1A3Z9</accession>
<dbReference type="InterPro" id="IPR000760">
    <property type="entry name" value="Inositol_monophosphatase-like"/>
</dbReference>
<dbReference type="Gene3D" id="3.30.540.10">
    <property type="entry name" value="Fructose-1,6-Bisphosphatase, subunit A, domain 1"/>
    <property type="match status" value="1"/>
</dbReference>
<name>A0ABT1A3Z9_9PSEU</name>
<dbReference type="InterPro" id="IPR033942">
    <property type="entry name" value="IMPase"/>
</dbReference>
<evidence type="ECO:0000256" key="8">
    <source>
        <dbReference type="SAM" id="MobiDB-lite"/>
    </source>
</evidence>
<gene>
    <name evidence="9" type="ORF">KDL28_21940</name>
</gene>
<feature type="region of interest" description="Disordered" evidence="8">
    <location>
        <begin position="1"/>
        <end position="27"/>
    </location>
</feature>
<protein>
    <recommendedName>
        <fullName evidence="7">Inositol-1-monophosphatase</fullName>
        <ecNumber evidence="7">3.1.3.25</ecNumber>
    </recommendedName>
</protein>
<reference evidence="9" key="1">
    <citation type="submission" date="2021-04" db="EMBL/GenBank/DDBJ databases">
        <title>Pseudonocardia sp. nov., isolated from sandy soil of mangrove forest.</title>
        <authorList>
            <person name="Zan Z."/>
            <person name="Huang R."/>
            <person name="Liu W."/>
        </authorList>
    </citation>
    <scope>NUCLEOTIDE SEQUENCE</scope>
    <source>
        <strain evidence="9">S2-4</strain>
    </source>
</reference>
<evidence type="ECO:0000256" key="4">
    <source>
        <dbReference type="ARBA" id="ARBA00022723"/>
    </source>
</evidence>
<evidence type="ECO:0000313" key="9">
    <source>
        <dbReference type="EMBL" id="MCO1657727.1"/>
    </source>
</evidence>
<dbReference type="InterPro" id="IPR020550">
    <property type="entry name" value="Inositol_monophosphatase_CS"/>
</dbReference>
<evidence type="ECO:0000256" key="2">
    <source>
        <dbReference type="ARBA" id="ARBA00001946"/>
    </source>
</evidence>
<evidence type="ECO:0000313" key="10">
    <source>
        <dbReference type="Proteomes" id="UP001165283"/>
    </source>
</evidence>
<evidence type="ECO:0000256" key="5">
    <source>
        <dbReference type="ARBA" id="ARBA00022801"/>
    </source>
</evidence>
<dbReference type="Gene3D" id="3.40.190.80">
    <property type="match status" value="1"/>
</dbReference>
<keyword evidence="4 7" id="KW-0479">Metal-binding</keyword>
<dbReference type="EC" id="3.1.3.25" evidence="7"/>
<proteinExistence type="inferred from homology"/>
<evidence type="ECO:0000256" key="1">
    <source>
        <dbReference type="ARBA" id="ARBA00001033"/>
    </source>
</evidence>
<dbReference type="PROSITE" id="PS00629">
    <property type="entry name" value="IMP_1"/>
    <property type="match status" value="1"/>
</dbReference>
<dbReference type="Proteomes" id="UP001165283">
    <property type="component" value="Unassembled WGS sequence"/>
</dbReference>
<keyword evidence="10" id="KW-1185">Reference proteome</keyword>
<sequence length="304" mass="30994">MWSDTGVSEARPIGQNLPADPDETPADLRRIAERVAKEAAEHLRSLPRPWDAASGVDRSSDSVSTKSTPTDVVTASDVAVETLIRGRLAELRPGDAVAGEEQGGALAAASGSGVCWVVDPIDGTVNFLYGMPWYAVSVAAVRDGRSVAGAVVEPASGRLWSAAAGGGATCDGRPLRVSGASDVALSLLGTGFSYSAERRSRQVAMIGGLLPLVRDVRRTGSAALDLCAVAAGWVDAYLEHGTNWWDWAAAALIAAEAGAVVRVPGPTGSVPPDDGLGADALLAATPAIAEELAALARRHGAGGV</sequence>
<keyword evidence="5 7" id="KW-0378">Hydrolase</keyword>
<comment type="catalytic activity">
    <reaction evidence="1 7">
        <text>a myo-inositol phosphate + H2O = myo-inositol + phosphate</text>
        <dbReference type="Rhea" id="RHEA:24056"/>
        <dbReference type="ChEBI" id="CHEBI:15377"/>
        <dbReference type="ChEBI" id="CHEBI:17268"/>
        <dbReference type="ChEBI" id="CHEBI:43474"/>
        <dbReference type="ChEBI" id="CHEBI:84139"/>
        <dbReference type="EC" id="3.1.3.25"/>
    </reaction>
</comment>
<evidence type="ECO:0000256" key="7">
    <source>
        <dbReference type="RuleBase" id="RU364068"/>
    </source>
</evidence>
<dbReference type="InterPro" id="IPR020583">
    <property type="entry name" value="Inositol_monoP_metal-BS"/>
</dbReference>
<dbReference type="CDD" id="cd01639">
    <property type="entry name" value="IMPase"/>
    <property type="match status" value="1"/>
</dbReference>
<dbReference type="EMBL" id="JAGSOV010000046">
    <property type="protein sequence ID" value="MCO1657727.1"/>
    <property type="molecule type" value="Genomic_DNA"/>
</dbReference>
<evidence type="ECO:0000256" key="3">
    <source>
        <dbReference type="ARBA" id="ARBA00009759"/>
    </source>
</evidence>
<feature type="region of interest" description="Disordered" evidence="8">
    <location>
        <begin position="42"/>
        <end position="72"/>
    </location>
</feature>
<dbReference type="PANTHER" id="PTHR20854">
    <property type="entry name" value="INOSITOL MONOPHOSPHATASE"/>
    <property type="match status" value="1"/>
</dbReference>
<organism evidence="9 10">
    <name type="scientific">Pseudonocardia humida</name>
    <dbReference type="NCBI Taxonomy" id="2800819"/>
    <lineage>
        <taxon>Bacteria</taxon>
        <taxon>Bacillati</taxon>
        <taxon>Actinomycetota</taxon>
        <taxon>Actinomycetes</taxon>
        <taxon>Pseudonocardiales</taxon>
        <taxon>Pseudonocardiaceae</taxon>
        <taxon>Pseudonocardia</taxon>
    </lineage>
</organism>
<dbReference type="PANTHER" id="PTHR20854:SF4">
    <property type="entry name" value="INOSITOL-1-MONOPHOSPHATASE-RELATED"/>
    <property type="match status" value="1"/>
</dbReference>
<evidence type="ECO:0000256" key="6">
    <source>
        <dbReference type="ARBA" id="ARBA00022842"/>
    </source>
</evidence>
<dbReference type="SUPFAM" id="SSF56655">
    <property type="entry name" value="Carbohydrate phosphatase"/>
    <property type="match status" value="1"/>
</dbReference>
<feature type="compositionally biased region" description="Polar residues" evidence="8">
    <location>
        <begin position="61"/>
        <end position="72"/>
    </location>
</feature>
<dbReference type="PRINTS" id="PR00377">
    <property type="entry name" value="IMPHPHTASES"/>
</dbReference>
<comment type="caution">
    <text evidence="9">The sequence shown here is derived from an EMBL/GenBank/DDBJ whole genome shotgun (WGS) entry which is preliminary data.</text>
</comment>